<dbReference type="SUPFAM" id="SSF55770">
    <property type="entry name" value="Profilin (actin-binding protein)"/>
    <property type="match status" value="1"/>
</dbReference>
<evidence type="ECO:0000313" key="4">
    <source>
        <dbReference type="EMBL" id="SBS86829.1"/>
    </source>
</evidence>
<dbReference type="InterPro" id="IPR048278">
    <property type="entry name" value="PFN"/>
</dbReference>
<comment type="function">
    <text evidence="1">Binds to proline rich sequences in various regulatory formin-like proteins and also to membrane phospholipids. Binds to actin and affects the structure of the cytoskeleton.</text>
</comment>
<evidence type="ECO:0000313" key="6">
    <source>
        <dbReference type="Proteomes" id="UP000078560"/>
    </source>
</evidence>
<dbReference type="InterPro" id="IPR016814">
    <property type="entry name" value="Profilin_apicomplexa"/>
</dbReference>
<comment type="subcellular location">
    <subcellularLocation>
        <location evidence="1">Cytoplasm</location>
        <location evidence="1">Cytoskeleton</location>
    </subcellularLocation>
</comment>
<keyword evidence="1" id="KW-0446">Lipid-binding</keyword>
<dbReference type="EMBL" id="FLQU01000208">
    <property type="protein sequence ID" value="SBS82364.1"/>
    <property type="molecule type" value="Genomic_DNA"/>
</dbReference>
<comment type="similarity">
    <text evidence="1">Belongs to the profilin family.</text>
</comment>
<accession>A0A1A8W6N5</accession>
<dbReference type="Proteomes" id="UP000078560">
    <property type="component" value="Unassembled WGS sequence"/>
</dbReference>
<name>A0A1A8W6N5_PLAOA</name>
<gene>
    <name evidence="4" type="ORF">POVCU1_013790</name>
    <name evidence="3" type="ORF">POVCU2_0015090</name>
</gene>
<dbReference type="Proteomes" id="UP000078546">
    <property type="component" value="Unassembled WGS sequence"/>
</dbReference>
<reference evidence="4" key="2">
    <citation type="submission" date="2016-05" db="EMBL/GenBank/DDBJ databases">
        <authorList>
            <person name="Lavstsen T."/>
            <person name="Jespersen J.S."/>
        </authorList>
    </citation>
    <scope>NUCLEOTIDE SEQUENCE [LARGE SCALE GENOMIC DNA]</scope>
</reference>
<dbReference type="GO" id="GO:0060327">
    <property type="term" value="P:cytoplasmic actin-based contraction involved in cell motility"/>
    <property type="evidence" value="ECO:0007669"/>
    <property type="project" value="UniProtKB-UniRule"/>
</dbReference>
<reference evidence="5 6" key="1">
    <citation type="submission" date="2016-05" db="EMBL/GenBank/DDBJ databases">
        <authorList>
            <person name="Naeem Raeece"/>
        </authorList>
    </citation>
    <scope>NUCLEOTIDE SEQUENCE [LARGE SCALE GENOMIC DNA]</scope>
</reference>
<dbReference type="PIRSF" id="PIRSF022993">
    <property type="entry name" value="Profilin_apicomplexa"/>
    <property type="match status" value="1"/>
</dbReference>
<dbReference type="GO" id="GO:0003785">
    <property type="term" value="F:actin monomer binding"/>
    <property type="evidence" value="ECO:0007669"/>
    <property type="project" value="UniProtKB-UniRule"/>
</dbReference>
<keyword evidence="1" id="KW-0009">Actin-binding</keyword>
<proteinExistence type="inferred from homology"/>
<dbReference type="InterPro" id="IPR036140">
    <property type="entry name" value="PFN_sf"/>
</dbReference>
<feature type="site" description="Interaction with Pro-rich sequence" evidence="2">
    <location>
        <position position="48"/>
    </location>
</feature>
<dbReference type="EMBL" id="FLQV01000257">
    <property type="protein sequence ID" value="SBS86829.1"/>
    <property type="molecule type" value="Genomic_DNA"/>
</dbReference>
<dbReference type="Pfam" id="PF00235">
    <property type="entry name" value="Profilin"/>
    <property type="match status" value="1"/>
</dbReference>
<evidence type="ECO:0000256" key="2">
    <source>
        <dbReference type="PIRSR" id="PIRSR022993-1"/>
    </source>
</evidence>
<protein>
    <recommendedName>
        <fullName evidence="1">Profilin</fullName>
    </recommendedName>
</protein>
<dbReference type="AlphaFoldDB" id="A0A1A8W6N5"/>
<dbReference type="GO" id="GO:0005543">
    <property type="term" value="F:phospholipid binding"/>
    <property type="evidence" value="ECO:0007669"/>
    <property type="project" value="UniProtKB-UniRule"/>
</dbReference>
<sequence length="184" mass="20800">MEEDYSWDNYLNDRLLATNQVSAAGLASVKGKKEKKNEKTMEEDGVVYSCVAQEDENDPNFDKWSLFYKEDYEIEVEDENGTKSKKTINEGQTLLTVFKEGYAPDGVWLGGVKYQFINIERDLEFEGYTFDVATCAKLKGGLHLIKVPGGNILVVLYDEEKEHDRGNSKIAALTFSKELAESSQ</sequence>
<keyword evidence="1" id="KW-0206">Cytoskeleton</keyword>
<evidence type="ECO:0000313" key="5">
    <source>
        <dbReference type="Proteomes" id="UP000078546"/>
    </source>
</evidence>
<dbReference type="GO" id="GO:0030036">
    <property type="term" value="P:actin cytoskeleton organization"/>
    <property type="evidence" value="ECO:0007669"/>
    <property type="project" value="UniProtKB-UniRule"/>
</dbReference>
<dbReference type="Gene3D" id="3.30.450.30">
    <property type="entry name" value="Dynein light chain 2a, cytoplasmic"/>
    <property type="match status" value="1"/>
</dbReference>
<evidence type="ECO:0000313" key="3">
    <source>
        <dbReference type="EMBL" id="SBS82364.1"/>
    </source>
</evidence>
<evidence type="ECO:0000256" key="1">
    <source>
        <dbReference type="PIRNR" id="PIRNR022993"/>
    </source>
</evidence>
<organism evidence="4 5">
    <name type="scientific">Plasmodium ovale curtisi</name>
    <dbReference type="NCBI Taxonomy" id="864141"/>
    <lineage>
        <taxon>Eukaryota</taxon>
        <taxon>Sar</taxon>
        <taxon>Alveolata</taxon>
        <taxon>Apicomplexa</taxon>
        <taxon>Aconoidasida</taxon>
        <taxon>Haemosporida</taxon>
        <taxon>Plasmodiidae</taxon>
        <taxon>Plasmodium</taxon>
        <taxon>Plasmodium (Plasmodium)</taxon>
    </lineage>
</organism>
<comment type="subunit">
    <text evidence="1">Binds actin.</text>
</comment>
<keyword evidence="1" id="KW-0963">Cytoplasm</keyword>
<dbReference type="GO" id="GO:0015629">
    <property type="term" value="C:actin cytoskeleton"/>
    <property type="evidence" value="ECO:0007669"/>
    <property type="project" value="UniProtKB-UniRule"/>
</dbReference>